<evidence type="ECO:0000256" key="1">
    <source>
        <dbReference type="ARBA" id="ARBA00008791"/>
    </source>
</evidence>
<dbReference type="PANTHER" id="PTHR46268:SF6">
    <property type="entry name" value="UNIVERSAL STRESS PROTEIN UP12"/>
    <property type="match status" value="1"/>
</dbReference>
<dbReference type="InterPro" id="IPR006015">
    <property type="entry name" value="Universal_stress_UspA"/>
</dbReference>
<accession>A0ABX1Q8G5</accession>
<dbReference type="EMBL" id="WTVQ01000010">
    <property type="protein sequence ID" value="NMG74659.1"/>
    <property type="molecule type" value="Genomic_DNA"/>
</dbReference>
<comment type="similarity">
    <text evidence="1">Belongs to the universal stress protein A family.</text>
</comment>
<gene>
    <name evidence="3" type="ORF">GPA25_07780</name>
</gene>
<evidence type="ECO:0000313" key="3">
    <source>
        <dbReference type="EMBL" id="NMG74659.1"/>
    </source>
</evidence>
<dbReference type="Pfam" id="PF00582">
    <property type="entry name" value="Usp"/>
    <property type="match status" value="1"/>
</dbReference>
<dbReference type="Proteomes" id="UP000648984">
    <property type="component" value="Unassembled WGS sequence"/>
</dbReference>
<comment type="caution">
    <text evidence="3">The sequence shown here is derived from an EMBL/GenBank/DDBJ whole genome shotgun (WGS) entry which is preliminary data.</text>
</comment>
<dbReference type="Gene3D" id="3.40.50.620">
    <property type="entry name" value="HUPs"/>
    <property type="match status" value="1"/>
</dbReference>
<keyword evidence="4" id="KW-1185">Reference proteome</keyword>
<proteinExistence type="inferred from homology"/>
<dbReference type="SUPFAM" id="SSF52402">
    <property type="entry name" value="Adenine nucleotide alpha hydrolases-like"/>
    <property type="match status" value="1"/>
</dbReference>
<dbReference type="PANTHER" id="PTHR46268">
    <property type="entry name" value="STRESS RESPONSE PROTEIN NHAX"/>
    <property type="match status" value="1"/>
</dbReference>
<evidence type="ECO:0000259" key="2">
    <source>
        <dbReference type="Pfam" id="PF00582"/>
    </source>
</evidence>
<dbReference type="RefSeq" id="WP_169259815.1">
    <property type="nucleotide sequence ID" value="NZ_WTVQ01000010.1"/>
</dbReference>
<organism evidence="3 4">
    <name type="scientific">Aromatoleum diolicum</name>
    <dbReference type="NCBI Taxonomy" id="75796"/>
    <lineage>
        <taxon>Bacteria</taxon>
        <taxon>Pseudomonadati</taxon>
        <taxon>Pseudomonadota</taxon>
        <taxon>Betaproteobacteria</taxon>
        <taxon>Rhodocyclales</taxon>
        <taxon>Rhodocyclaceae</taxon>
        <taxon>Aromatoleum</taxon>
    </lineage>
</organism>
<feature type="domain" description="UspA" evidence="2">
    <location>
        <begin position="1"/>
        <end position="140"/>
    </location>
</feature>
<dbReference type="InterPro" id="IPR014729">
    <property type="entry name" value="Rossmann-like_a/b/a_fold"/>
</dbReference>
<dbReference type="CDD" id="cd00293">
    <property type="entry name" value="USP-like"/>
    <property type="match status" value="1"/>
</dbReference>
<evidence type="ECO:0000313" key="4">
    <source>
        <dbReference type="Proteomes" id="UP000648984"/>
    </source>
</evidence>
<dbReference type="InterPro" id="IPR006016">
    <property type="entry name" value="UspA"/>
</dbReference>
<reference evidence="3 4" key="1">
    <citation type="submission" date="2019-12" db="EMBL/GenBank/DDBJ databases">
        <title>Comparative genomics gives insights into the taxonomy of the Azoarcus-Aromatoleum group and reveals separate origins of nif in the plant-associated Azoarcus and non-plant-associated Aromatoleum sub-groups.</title>
        <authorList>
            <person name="Lafos M."/>
            <person name="Maluk M."/>
            <person name="Batista M."/>
            <person name="Junghare M."/>
            <person name="Carmona M."/>
            <person name="Faoro H."/>
            <person name="Cruz L.M."/>
            <person name="Battistoni F."/>
            <person name="De Souza E."/>
            <person name="Pedrosa F."/>
            <person name="Chen W.-M."/>
            <person name="Poole P.S."/>
            <person name="Dixon R.A."/>
            <person name="James E.K."/>
        </authorList>
    </citation>
    <scope>NUCLEOTIDE SEQUENCE [LARGE SCALE GENOMIC DNA]</scope>
    <source>
        <strain evidence="3 4">22Lin</strain>
    </source>
</reference>
<sequence length="140" mass="14521">MYKNILLPTDGSELSLTAIRHGIALAKAVGAKVTGLSVVLPSHAPTGAGVAMLGDRVLEDAAEEFLAVITREANDQGVQVDCFYVSGSSPFEEIIAAAEGRGCDLICMASHARSGLAGLLLGSETTSLLNNCRIPVLVLR</sequence>
<dbReference type="PRINTS" id="PR01438">
    <property type="entry name" value="UNVRSLSTRESS"/>
</dbReference>
<protein>
    <submittedName>
        <fullName evidence="3">Universal stress protein</fullName>
    </submittedName>
</protein>
<name>A0ABX1Q8G5_9RHOO</name>